<reference evidence="1 2" key="1">
    <citation type="submission" date="2018-03" db="EMBL/GenBank/DDBJ databases">
        <title>Characteristics and genome of n-alkane degrading marine bacteria Gordonia iterans isolated from crude oil contaminated in Tae-an, South Korea.</title>
        <authorList>
            <person name="Lee S.-S."/>
            <person name="Kim H."/>
        </authorList>
    </citation>
    <scope>NUCLEOTIDE SEQUENCE [LARGE SCALE GENOMIC DNA]</scope>
    <source>
        <strain evidence="1 2">Co17</strain>
    </source>
</reference>
<protein>
    <submittedName>
        <fullName evidence="1">Uncharacterized protein</fullName>
    </submittedName>
</protein>
<proteinExistence type="predicted"/>
<gene>
    <name evidence="1" type="ORF">C6V83_00105</name>
</gene>
<accession>A0A2S0KB89</accession>
<dbReference type="OrthoDB" id="4385049at2"/>
<dbReference type="AlphaFoldDB" id="A0A2S0KB89"/>
<dbReference type="EMBL" id="CP027433">
    <property type="protein sequence ID" value="AVL98919.1"/>
    <property type="molecule type" value="Genomic_DNA"/>
</dbReference>
<evidence type="ECO:0000313" key="2">
    <source>
        <dbReference type="Proteomes" id="UP000239814"/>
    </source>
</evidence>
<evidence type="ECO:0000313" key="1">
    <source>
        <dbReference type="EMBL" id="AVL98919.1"/>
    </source>
</evidence>
<sequence length="151" mass="16273">MTAASIAEQLDLLDLLDAGDEPAIGPVTEDEYKAMVILASGFGTDDNHLGYLLCAPEREIAHLRRNRISKTANGAWAWTAHSTGVTVTIDVVPPRIVVDLSYARLTEWAESMPAELRARAQAAHCGALAHCADHLYEITKEALALTPKATP</sequence>
<dbReference type="Proteomes" id="UP000239814">
    <property type="component" value="Chromosome"/>
</dbReference>
<dbReference type="KEGG" id="git:C6V83_00105"/>
<dbReference type="RefSeq" id="WP_105940668.1">
    <property type="nucleotide sequence ID" value="NZ_CP027433.1"/>
</dbReference>
<organism evidence="1 2">
    <name type="scientific">Gordonia iterans</name>
    <dbReference type="NCBI Taxonomy" id="1004901"/>
    <lineage>
        <taxon>Bacteria</taxon>
        <taxon>Bacillati</taxon>
        <taxon>Actinomycetota</taxon>
        <taxon>Actinomycetes</taxon>
        <taxon>Mycobacteriales</taxon>
        <taxon>Gordoniaceae</taxon>
        <taxon>Gordonia</taxon>
    </lineage>
</organism>
<keyword evidence="2" id="KW-1185">Reference proteome</keyword>
<name>A0A2S0KB89_9ACTN</name>